<feature type="compositionally biased region" description="Basic and acidic residues" evidence="3">
    <location>
        <begin position="77"/>
        <end position="90"/>
    </location>
</feature>
<dbReference type="Pfam" id="PF08698">
    <property type="entry name" value="Fcf2"/>
    <property type="match status" value="1"/>
</dbReference>
<reference evidence="5" key="2">
    <citation type="journal article" date="2019" name="IMA Fungus">
        <title>Genome sequencing and comparison of five Tilletia species to identify candidate genes for the detection of regulated species infecting wheat.</title>
        <authorList>
            <person name="Nguyen H.D.T."/>
            <person name="Sultana T."/>
            <person name="Kesanakurti P."/>
            <person name="Hambleton S."/>
        </authorList>
    </citation>
    <scope>NUCLEOTIDE SEQUENCE</scope>
    <source>
        <strain evidence="5">DAOMC 236416</strain>
    </source>
</reference>
<dbReference type="PANTHER" id="PTHR21686">
    <property type="entry name" value="DEOXYNUCLEOTIDYLTRANSFERASE TERMINAL-INTERACTING PROTEIN 2"/>
    <property type="match status" value="1"/>
</dbReference>
<dbReference type="GO" id="GO:0006396">
    <property type="term" value="P:RNA processing"/>
    <property type="evidence" value="ECO:0007669"/>
    <property type="project" value="TreeGrafter"/>
</dbReference>
<dbReference type="EMBL" id="LWDF02000090">
    <property type="protein sequence ID" value="KAE8257916.1"/>
    <property type="molecule type" value="Genomic_DNA"/>
</dbReference>
<gene>
    <name evidence="5" type="ORF">A4X13_0g2027</name>
</gene>
<feature type="compositionally biased region" description="Acidic residues" evidence="3">
    <location>
        <begin position="58"/>
        <end position="72"/>
    </location>
</feature>
<feature type="region of interest" description="Disordered" evidence="3">
    <location>
        <begin position="56"/>
        <end position="101"/>
    </location>
</feature>
<keyword evidence="6" id="KW-1185">Reference proteome</keyword>
<dbReference type="Proteomes" id="UP000077521">
    <property type="component" value="Unassembled WGS sequence"/>
</dbReference>
<comment type="subcellular location">
    <subcellularLocation>
        <location evidence="1">Nucleus</location>
        <location evidence="1">Nucleolus</location>
    </subcellularLocation>
</comment>
<dbReference type="InterPro" id="IPR014810">
    <property type="entry name" value="Fcf2_C"/>
</dbReference>
<evidence type="ECO:0000313" key="5">
    <source>
        <dbReference type="EMBL" id="KAE8257916.1"/>
    </source>
</evidence>
<evidence type="ECO:0000256" key="1">
    <source>
        <dbReference type="ARBA" id="ARBA00004604"/>
    </source>
</evidence>
<evidence type="ECO:0000256" key="3">
    <source>
        <dbReference type="SAM" id="MobiDB-lite"/>
    </source>
</evidence>
<reference evidence="5" key="1">
    <citation type="submission" date="2016-04" db="EMBL/GenBank/DDBJ databases">
        <authorList>
            <person name="Nguyen H.D."/>
            <person name="Samba Siva P."/>
            <person name="Cullis J."/>
            <person name="Levesque C.A."/>
            <person name="Hambleton S."/>
        </authorList>
    </citation>
    <scope>NUCLEOTIDE SEQUENCE</scope>
    <source>
        <strain evidence="5">DAOMC 236416</strain>
    </source>
</reference>
<name>A0A177TDZ6_9BASI</name>
<proteinExistence type="predicted"/>
<dbReference type="PANTHER" id="PTHR21686:SF12">
    <property type="entry name" value="DEOXYNUCLEOTIDYLTRANSFERASE TERMINAL-INTERACTING PROTEIN 2"/>
    <property type="match status" value="1"/>
</dbReference>
<feature type="compositionally biased region" description="Basic residues" evidence="3">
    <location>
        <begin position="295"/>
        <end position="313"/>
    </location>
</feature>
<feature type="region of interest" description="Disordered" evidence="3">
    <location>
        <begin position="277"/>
        <end position="313"/>
    </location>
</feature>
<evidence type="ECO:0000256" key="2">
    <source>
        <dbReference type="ARBA" id="ARBA00023242"/>
    </source>
</evidence>
<feature type="domain" description="Fcf2 pre-rRNA processing C-terminal" evidence="4">
    <location>
        <begin position="194"/>
        <end position="278"/>
    </location>
</feature>
<accession>A0A177TDZ6</accession>
<dbReference type="GO" id="GO:0005730">
    <property type="term" value="C:nucleolus"/>
    <property type="evidence" value="ECO:0007669"/>
    <property type="project" value="UniProtKB-SubCell"/>
</dbReference>
<comment type="caution">
    <text evidence="5">The sequence shown here is derived from an EMBL/GenBank/DDBJ whole genome shotgun (WGS) entry which is preliminary data.</text>
</comment>
<organism evidence="5 6">
    <name type="scientific">Tilletia indica</name>
    <dbReference type="NCBI Taxonomy" id="43049"/>
    <lineage>
        <taxon>Eukaryota</taxon>
        <taxon>Fungi</taxon>
        <taxon>Dikarya</taxon>
        <taxon>Basidiomycota</taxon>
        <taxon>Ustilaginomycotina</taxon>
        <taxon>Exobasidiomycetes</taxon>
        <taxon>Tilletiales</taxon>
        <taxon>Tilletiaceae</taxon>
        <taxon>Tilletia</taxon>
    </lineage>
</organism>
<keyword evidence="2" id="KW-0539">Nucleus</keyword>
<evidence type="ECO:0000259" key="4">
    <source>
        <dbReference type="Pfam" id="PF08698"/>
    </source>
</evidence>
<dbReference type="GO" id="GO:0003723">
    <property type="term" value="F:RNA binding"/>
    <property type="evidence" value="ECO:0007669"/>
    <property type="project" value="TreeGrafter"/>
</dbReference>
<protein>
    <recommendedName>
        <fullName evidence="4">Fcf2 pre-rRNA processing C-terminal domain-containing protein</fullName>
    </recommendedName>
</protein>
<evidence type="ECO:0000313" key="6">
    <source>
        <dbReference type="Proteomes" id="UP000077521"/>
    </source>
</evidence>
<dbReference type="InterPro" id="IPR039883">
    <property type="entry name" value="Fcf2/DNTTIP2"/>
</dbReference>
<sequence>MSSTSTLPFADDPELSALLAASVQAHTAAAEAAAAAKTTSKNPFAADEQQDIITFADHDDDEHDDDDEDDFQSAEARIAKERSSKDDWQKTARAALTNSGPITRAEDAADAAFDQVAAGEGASESLSHRARKRLSKDTRAATAGDAWYGLPRLIPQSTSSAPSPTDKDLTPAQRARALTAGHKNATVAADARSKTSAEIAREVQAIRLRNALDPKRFYRGAKGDRALALPEFAQIGTILPDELAPSQNLARTQRARSKGSVVEELLRDDTAKEYATRKFGELQDARGSWSAANSQKRKKGDGRKGSGSKKQRK</sequence>
<feature type="region of interest" description="Disordered" evidence="3">
    <location>
        <begin position="119"/>
        <end position="138"/>
    </location>
</feature>
<dbReference type="AlphaFoldDB" id="A0A177TDZ6"/>
<feature type="region of interest" description="Disordered" evidence="3">
    <location>
        <begin position="152"/>
        <end position="172"/>
    </location>
</feature>